<reference evidence="2" key="1">
    <citation type="journal article" date="2014" name="Int. J. Syst. Evol. Microbiol.">
        <title>Complete genome sequence of Corynebacterium casei LMG S-19264T (=DSM 44701T), isolated from a smear-ripened cheese.</title>
        <authorList>
            <consortium name="US DOE Joint Genome Institute (JGI-PGF)"/>
            <person name="Walter F."/>
            <person name="Albersmeier A."/>
            <person name="Kalinowski J."/>
            <person name="Ruckert C."/>
        </authorList>
    </citation>
    <scope>NUCLEOTIDE SEQUENCE</scope>
    <source>
        <strain evidence="2">KCTC 23310</strain>
    </source>
</reference>
<proteinExistence type="predicted"/>
<keyword evidence="1" id="KW-1133">Transmembrane helix</keyword>
<dbReference type="RefSeq" id="WP_189411100.1">
    <property type="nucleotide sequence ID" value="NZ_BMYJ01000004.1"/>
</dbReference>
<comment type="caution">
    <text evidence="2">The sequence shown here is derived from an EMBL/GenBank/DDBJ whole genome shotgun (WGS) entry which is preliminary data.</text>
</comment>
<keyword evidence="1" id="KW-0812">Transmembrane</keyword>
<accession>A0A918TPL3</accession>
<protein>
    <submittedName>
        <fullName evidence="2">Uncharacterized protein</fullName>
    </submittedName>
</protein>
<gene>
    <name evidence="2" type="ORF">GCM10007315_15890</name>
</gene>
<keyword evidence="1" id="KW-0472">Membrane</keyword>
<name>A0A918TPL3_9RHOB</name>
<keyword evidence="3" id="KW-1185">Reference proteome</keyword>
<evidence type="ECO:0000313" key="3">
    <source>
        <dbReference type="Proteomes" id="UP000638981"/>
    </source>
</evidence>
<sequence length="95" mass="10298">MTTAELITLQLSDLFRIGLIVALFATMLRTRAQTGTWIPLAAGVIFVAVMLPMTMPQTLGEPMLRQVLVGLVSNGIILGLVLGAWTVYRRLSVGK</sequence>
<evidence type="ECO:0000256" key="1">
    <source>
        <dbReference type="SAM" id="Phobius"/>
    </source>
</evidence>
<feature type="transmembrane region" description="Helical" evidence="1">
    <location>
        <begin position="37"/>
        <end position="55"/>
    </location>
</feature>
<reference evidence="2" key="2">
    <citation type="submission" date="2020-09" db="EMBL/GenBank/DDBJ databases">
        <authorList>
            <person name="Sun Q."/>
            <person name="Kim S."/>
        </authorList>
    </citation>
    <scope>NUCLEOTIDE SEQUENCE</scope>
    <source>
        <strain evidence="2">KCTC 23310</strain>
    </source>
</reference>
<evidence type="ECO:0000313" key="2">
    <source>
        <dbReference type="EMBL" id="GHC53923.1"/>
    </source>
</evidence>
<dbReference type="Proteomes" id="UP000638981">
    <property type="component" value="Unassembled WGS sequence"/>
</dbReference>
<dbReference type="AlphaFoldDB" id="A0A918TPL3"/>
<feature type="transmembrane region" description="Helical" evidence="1">
    <location>
        <begin position="67"/>
        <end position="88"/>
    </location>
</feature>
<dbReference type="EMBL" id="BMYJ01000004">
    <property type="protein sequence ID" value="GHC53923.1"/>
    <property type="molecule type" value="Genomic_DNA"/>
</dbReference>
<organism evidence="2 3">
    <name type="scientific">Neogemmobacter tilapiae</name>
    <dbReference type="NCBI Taxonomy" id="875041"/>
    <lineage>
        <taxon>Bacteria</taxon>
        <taxon>Pseudomonadati</taxon>
        <taxon>Pseudomonadota</taxon>
        <taxon>Alphaproteobacteria</taxon>
        <taxon>Rhodobacterales</taxon>
        <taxon>Paracoccaceae</taxon>
        <taxon>Neogemmobacter</taxon>
    </lineage>
</organism>